<evidence type="ECO:0000313" key="1">
    <source>
        <dbReference type="EMBL" id="VUC31129.1"/>
    </source>
</evidence>
<sequence>MAREGRNEDVLRKSWEEFAATHPDNAALIRRSVTEMKMFFGCEIINSNTTLRDEERINVDFLIISNPEYQGVVALLQQDDEPWDVSQKTLDGTFLTRSKMIASLRGQKAEAWSIRKSGLCAR</sequence>
<accession>A0ABY6UMS3</accession>
<gene>
    <name evidence="1" type="ORF">CLO192961_LOCUS300437</name>
</gene>
<name>A0ABY6UMS3_BIOOC</name>
<evidence type="ECO:0000313" key="2">
    <source>
        <dbReference type="Proteomes" id="UP000766486"/>
    </source>
</evidence>
<proteinExistence type="predicted"/>
<comment type="caution">
    <text evidence="1">The sequence shown here is derived from an EMBL/GenBank/DDBJ whole genome shotgun (WGS) entry which is preliminary data.</text>
</comment>
<dbReference type="EMBL" id="CABFNS010000830">
    <property type="protein sequence ID" value="VUC31129.1"/>
    <property type="molecule type" value="Genomic_DNA"/>
</dbReference>
<dbReference type="Proteomes" id="UP000766486">
    <property type="component" value="Unassembled WGS sequence"/>
</dbReference>
<protein>
    <submittedName>
        <fullName evidence="1">Uncharacterized protein</fullName>
    </submittedName>
</protein>
<reference evidence="1 2" key="1">
    <citation type="submission" date="2019-06" db="EMBL/GenBank/DDBJ databases">
        <authorList>
            <person name="Broberg M."/>
        </authorList>
    </citation>
    <scope>NUCLEOTIDE SEQUENCE [LARGE SCALE GENOMIC DNA]</scope>
</reference>
<organism evidence="1 2">
    <name type="scientific">Bionectria ochroleuca</name>
    <name type="common">Gliocladium roseum</name>
    <dbReference type="NCBI Taxonomy" id="29856"/>
    <lineage>
        <taxon>Eukaryota</taxon>
        <taxon>Fungi</taxon>
        <taxon>Dikarya</taxon>
        <taxon>Ascomycota</taxon>
        <taxon>Pezizomycotina</taxon>
        <taxon>Sordariomycetes</taxon>
        <taxon>Hypocreomycetidae</taxon>
        <taxon>Hypocreales</taxon>
        <taxon>Bionectriaceae</taxon>
        <taxon>Clonostachys</taxon>
    </lineage>
</organism>
<keyword evidence="2" id="KW-1185">Reference proteome</keyword>